<gene>
    <name evidence="2" type="ORF">M407DRAFT_19075</name>
</gene>
<dbReference type="InterPro" id="IPR011989">
    <property type="entry name" value="ARM-like"/>
</dbReference>
<dbReference type="SUPFAM" id="SSF48371">
    <property type="entry name" value="ARM repeat"/>
    <property type="match status" value="1"/>
</dbReference>
<protein>
    <submittedName>
        <fullName evidence="2">Uncharacterized protein</fullName>
    </submittedName>
</protein>
<evidence type="ECO:0000313" key="2">
    <source>
        <dbReference type="EMBL" id="KIO32048.1"/>
    </source>
</evidence>
<dbReference type="OrthoDB" id="10406066at2759"/>
<feature type="region of interest" description="Disordered" evidence="1">
    <location>
        <begin position="1"/>
        <end position="24"/>
    </location>
</feature>
<dbReference type="AlphaFoldDB" id="A0A0C3LDN1"/>
<accession>A0A0C3LDN1</accession>
<evidence type="ECO:0000313" key="3">
    <source>
        <dbReference type="Proteomes" id="UP000054248"/>
    </source>
</evidence>
<sequence length="138" mass="15061">MENPQNPSYKNESAEGHDQDGKFDESELDGYITVHNLIAPEIVNALRSNDRMARLDAATKLHRLVDNRKTAANQPIIDSGILPDIVNMISLDDVDLHVPLNAVLSTIVAGSSEHASATVENAQMRLGTTLFALWETLG</sequence>
<keyword evidence="3" id="KW-1185">Reference proteome</keyword>
<dbReference type="InterPro" id="IPR016024">
    <property type="entry name" value="ARM-type_fold"/>
</dbReference>
<name>A0A0C3LDN1_9AGAM</name>
<organism evidence="2 3">
    <name type="scientific">Tulasnella calospora MUT 4182</name>
    <dbReference type="NCBI Taxonomy" id="1051891"/>
    <lineage>
        <taxon>Eukaryota</taxon>
        <taxon>Fungi</taxon>
        <taxon>Dikarya</taxon>
        <taxon>Basidiomycota</taxon>
        <taxon>Agaricomycotina</taxon>
        <taxon>Agaricomycetes</taxon>
        <taxon>Cantharellales</taxon>
        <taxon>Tulasnellaceae</taxon>
        <taxon>Tulasnella</taxon>
    </lineage>
</organism>
<dbReference type="EMBL" id="KN822958">
    <property type="protein sequence ID" value="KIO32048.1"/>
    <property type="molecule type" value="Genomic_DNA"/>
</dbReference>
<dbReference type="Gene3D" id="1.25.10.10">
    <property type="entry name" value="Leucine-rich Repeat Variant"/>
    <property type="match status" value="1"/>
</dbReference>
<evidence type="ECO:0000256" key="1">
    <source>
        <dbReference type="SAM" id="MobiDB-lite"/>
    </source>
</evidence>
<reference evidence="2 3" key="1">
    <citation type="submission" date="2014-04" db="EMBL/GenBank/DDBJ databases">
        <authorList>
            <consortium name="DOE Joint Genome Institute"/>
            <person name="Kuo A."/>
            <person name="Girlanda M."/>
            <person name="Perotto S."/>
            <person name="Kohler A."/>
            <person name="Nagy L.G."/>
            <person name="Floudas D."/>
            <person name="Copeland A."/>
            <person name="Barry K.W."/>
            <person name="Cichocki N."/>
            <person name="Veneault-Fourrey C."/>
            <person name="LaButti K."/>
            <person name="Lindquist E.A."/>
            <person name="Lipzen A."/>
            <person name="Lundell T."/>
            <person name="Morin E."/>
            <person name="Murat C."/>
            <person name="Sun H."/>
            <person name="Tunlid A."/>
            <person name="Henrissat B."/>
            <person name="Grigoriev I.V."/>
            <person name="Hibbett D.S."/>
            <person name="Martin F."/>
            <person name="Nordberg H.P."/>
            <person name="Cantor M.N."/>
            <person name="Hua S.X."/>
        </authorList>
    </citation>
    <scope>NUCLEOTIDE SEQUENCE [LARGE SCALE GENOMIC DNA]</scope>
    <source>
        <strain evidence="2 3">MUT 4182</strain>
    </source>
</reference>
<feature type="compositionally biased region" description="Basic and acidic residues" evidence="1">
    <location>
        <begin position="12"/>
        <end position="24"/>
    </location>
</feature>
<dbReference type="HOGENOM" id="CLU_1856752_0_0_1"/>
<proteinExistence type="predicted"/>
<reference evidence="3" key="2">
    <citation type="submission" date="2015-01" db="EMBL/GenBank/DDBJ databases">
        <title>Evolutionary Origins and Diversification of the Mycorrhizal Mutualists.</title>
        <authorList>
            <consortium name="DOE Joint Genome Institute"/>
            <consortium name="Mycorrhizal Genomics Consortium"/>
            <person name="Kohler A."/>
            <person name="Kuo A."/>
            <person name="Nagy L.G."/>
            <person name="Floudas D."/>
            <person name="Copeland A."/>
            <person name="Barry K.W."/>
            <person name="Cichocki N."/>
            <person name="Veneault-Fourrey C."/>
            <person name="LaButti K."/>
            <person name="Lindquist E.A."/>
            <person name="Lipzen A."/>
            <person name="Lundell T."/>
            <person name="Morin E."/>
            <person name="Murat C."/>
            <person name="Riley R."/>
            <person name="Ohm R."/>
            <person name="Sun H."/>
            <person name="Tunlid A."/>
            <person name="Henrissat B."/>
            <person name="Grigoriev I.V."/>
            <person name="Hibbett D.S."/>
            <person name="Martin F."/>
        </authorList>
    </citation>
    <scope>NUCLEOTIDE SEQUENCE [LARGE SCALE GENOMIC DNA]</scope>
    <source>
        <strain evidence="3">MUT 4182</strain>
    </source>
</reference>
<dbReference type="Proteomes" id="UP000054248">
    <property type="component" value="Unassembled WGS sequence"/>
</dbReference>
<feature type="compositionally biased region" description="Polar residues" evidence="1">
    <location>
        <begin position="1"/>
        <end position="11"/>
    </location>
</feature>